<accession>A0ACC2UQT6</accession>
<gene>
    <name evidence="1" type="ORF">DSO57_1018984</name>
</gene>
<evidence type="ECO:0000313" key="1">
    <source>
        <dbReference type="EMBL" id="KAJ9088856.1"/>
    </source>
</evidence>
<organism evidence="1 2">
    <name type="scientific">Entomophthora muscae</name>
    <dbReference type="NCBI Taxonomy" id="34485"/>
    <lineage>
        <taxon>Eukaryota</taxon>
        <taxon>Fungi</taxon>
        <taxon>Fungi incertae sedis</taxon>
        <taxon>Zoopagomycota</taxon>
        <taxon>Entomophthoromycotina</taxon>
        <taxon>Entomophthoromycetes</taxon>
        <taxon>Entomophthorales</taxon>
        <taxon>Entomophthoraceae</taxon>
        <taxon>Entomophthora</taxon>
    </lineage>
</organism>
<reference evidence="1" key="1">
    <citation type="submission" date="2022-04" db="EMBL/GenBank/DDBJ databases">
        <title>Genome of the entomopathogenic fungus Entomophthora muscae.</title>
        <authorList>
            <person name="Elya C."/>
            <person name="Lovett B.R."/>
            <person name="Lee E."/>
            <person name="Macias A.M."/>
            <person name="Hajek A.E."/>
            <person name="De Bivort B.L."/>
            <person name="Kasson M.T."/>
            <person name="De Fine Licht H.H."/>
            <person name="Stajich J.E."/>
        </authorList>
    </citation>
    <scope>NUCLEOTIDE SEQUENCE</scope>
    <source>
        <strain evidence="1">Berkeley</strain>
    </source>
</reference>
<protein>
    <submittedName>
        <fullName evidence="1">Uncharacterized protein</fullName>
    </submittedName>
</protein>
<dbReference type="Proteomes" id="UP001165960">
    <property type="component" value="Unassembled WGS sequence"/>
</dbReference>
<keyword evidence="2" id="KW-1185">Reference proteome</keyword>
<sequence>MPGIMEPTVTKKAFKDKAHTPLSSSPTTLHPMKSKDDSEPAKKHHVEKGKDSKEPVSPTCLKEPLSPLTVGLLSPLLLIIKKILGIFQISSRALAIHNICNVGGKFKVPKHFPCYFPIMPAKGSPGLVGDN</sequence>
<proteinExistence type="predicted"/>
<name>A0ACC2UQT6_9FUNG</name>
<evidence type="ECO:0000313" key="2">
    <source>
        <dbReference type="Proteomes" id="UP001165960"/>
    </source>
</evidence>
<comment type="caution">
    <text evidence="1">The sequence shown here is derived from an EMBL/GenBank/DDBJ whole genome shotgun (WGS) entry which is preliminary data.</text>
</comment>
<dbReference type="EMBL" id="QTSX02000084">
    <property type="protein sequence ID" value="KAJ9088856.1"/>
    <property type="molecule type" value="Genomic_DNA"/>
</dbReference>